<dbReference type="EMBL" id="UINC01106105">
    <property type="protein sequence ID" value="SVC70532.1"/>
    <property type="molecule type" value="Genomic_DNA"/>
</dbReference>
<evidence type="ECO:0000259" key="3">
    <source>
        <dbReference type="Pfam" id="PF08482"/>
    </source>
</evidence>
<keyword evidence="2" id="KW-0347">Helicase</keyword>
<organism evidence="4">
    <name type="scientific">marine metagenome</name>
    <dbReference type="NCBI Taxonomy" id="408172"/>
    <lineage>
        <taxon>unclassified sequences</taxon>
        <taxon>metagenomes</taxon>
        <taxon>ecological metagenomes</taxon>
    </lineage>
</organism>
<protein>
    <recommendedName>
        <fullName evidence="3">ATP-dependent RNA helicase HrpB C-terminal domain-containing protein</fullName>
    </recommendedName>
</protein>
<feature type="non-terminal residue" evidence="4">
    <location>
        <position position="1"/>
    </location>
</feature>
<evidence type="ECO:0000256" key="2">
    <source>
        <dbReference type="ARBA" id="ARBA00022806"/>
    </source>
</evidence>
<dbReference type="InterPro" id="IPR013689">
    <property type="entry name" value="RNA_helicase_ATP-dep_HrpB_C"/>
</dbReference>
<evidence type="ECO:0000256" key="1">
    <source>
        <dbReference type="ARBA" id="ARBA00022801"/>
    </source>
</evidence>
<dbReference type="Pfam" id="PF08482">
    <property type="entry name" value="HrpB_C"/>
    <property type="match status" value="1"/>
</dbReference>
<keyword evidence="2" id="KW-0547">Nucleotide-binding</keyword>
<name>A0A382PF12_9ZZZZ</name>
<sequence>EVESAFRQILHLAKATDAQAAPDRSKSTALRHCILAAFADQLCVRRDSGTLFCNLTDGRSGTLVRESVVQKSPLLVIGEIRQVSARGDRAQTLLSLAAAVELDWVRELFPGDLTTRAECGFDPGMKRVEAHEITRFRDLELSRARAKEADPQAAAQALAKACLGEWFTPKSFDHSIRQLIRRLNWLCTARADLEFPPLDEAAILNCLSAAFAGMTLAKQAVAADVKPAFRKHMPSEQWEWLDEFAPQTIPWLDDKPKRLEYPEKPADKHGNMLPVELHVKLHDCFRLAEHPRICDGEHIVRFKLLTPKNRKIDFCDDWPTFKQREYPRIRKDLLAKFPGVGWV</sequence>
<dbReference type="GO" id="GO:0004386">
    <property type="term" value="F:helicase activity"/>
    <property type="evidence" value="ECO:0007669"/>
    <property type="project" value="UniProtKB-KW"/>
</dbReference>
<keyword evidence="2" id="KW-0067">ATP-binding</keyword>
<keyword evidence="1" id="KW-0378">Hydrolase</keyword>
<dbReference type="PANTHER" id="PTHR43519">
    <property type="entry name" value="ATP-DEPENDENT RNA HELICASE HRPB"/>
    <property type="match status" value="1"/>
</dbReference>
<feature type="domain" description="ATP-dependent RNA helicase HrpB C-terminal" evidence="3">
    <location>
        <begin position="210"/>
        <end position="342"/>
    </location>
</feature>
<dbReference type="PANTHER" id="PTHR43519:SF1">
    <property type="entry name" value="ATP-DEPENDENT RNA HELICASE HRPB"/>
    <property type="match status" value="1"/>
</dbReference>
<accession>A0A382PF12</accession>
<dbReference type="GO" id="GO:0016787">
    <property type="term" value="F:hydrolase activity"/>
    <property type="evidence" value="ECO:0007669"/>
    <property type="project" value="UniProtKB-KW"/>
</dbReference>
<dbReference type="AlphaFoldDB" id="A0A382PF12"/>
<proteinExistence type="predicted"/>
<gene>
    <name evidence="4" type="ORF">METZ01_LOCUS323386</name>
</gene>
<evidence type="ECO:0000313" key="4">
    <source>
        <dbReference type="EMBL" id="SVC70532.1"/>
    </source>
</evidence>
<reference evidence="4" key="1">
    <citation type="submission" date="2018-05" db="EMBL/GenBank/DDBJ databases">
        <authorList>
            <person name="Lanie J.A."/>
            <person name="Ng W.-L."/>
            <person name="Kazmierczak K.M."/>
            <person name="Andrzejewski T.M."/>
            <person name="Davidsen T.M."/>
            <person name="Wayne K.J."/>
            <person name="Tettelin H."/>
            <person name="Glass J.I."/>
            <person name="Rusch D."/>
            <person name="Podicherti R."/>
            <person name="Tsui H.-C.T."/>
            <person name="Winkler M.E."/>
        </authorList>
    </citation>
    <scope>NUCLEOTIDE SEQUENCE</scope>
</reference>